<comment type="caution">
    <text evidence="1">The sequence shown here is derived from an EMBL/GenBank/DDBJ whole genome shotgun (WGS) entry which is preliminary data.</text>
</comment>
<name>A0A0J6XN62_9ACTN</name>
<protein>
    <recommendedName>
        <fullName evidence="3">Ankyrin</fullName>
    </recommendedName>
</protein>
<dbReference type="SUPFAM" id="SSF48403">
    <property type="entry name" value="Ankyrin repeat"/>
    <property type="match status" value="1"/>
</dbReference>
<dbReference type="Proteomes" id="UP000035932">
    <property type="component" value="Unassembled WGS sequence"/>
</dbReference>
<evidence type="ECO:0008006" key="3">
    <source>
        <dbReference type="Google" id="ProtNLM"/>
    </source>
</evidence>
<evidence type="ECO:0000313" key="2">
    <source>
        <dbReference type="Proteomes" id="UP000035932"/>
    </source>
</evidence>
<dbReference type="OrthoDB" id="1438637at2"/>
<dbReference type="EMBL" id="LFML01000090">
    <property type="protein sequence ID" value="KMO95692.1"/>
    <property type="molecule type" value="Genomic_DNA"/>
</dbReference>
<dbReference type="RefSeq" id="WP_048478478.1">
    <property type="nucleotide sequence ID" value="NZ_JBIRUD010000038.1"/>
</dbReference>
<reference evidence="1 2" key="1">
    <citation type="submission" date="2015-06" db="EMBL/GenBank/DDBJ databases">
        <title>Recapitulation of the evolution of biosynthetic gene clusters reveals hidden chemical diversity on bacterial genomes.</title>
        <authorList>
            <person name="Cruz-Morales P."/>
            <person name="Martinez-Guerrero C."/>
            <person name="Morales-Escalante M.A."/>
            <person name="Yanez-Guerra L.A."/>
            <person name="Kopp J.F."/>
            <person name="Feldmann J."/>
            <person name="Ramos-Aboites H.E."/>
            <person name="Barona-Gomez F."/>
        </authorList>
    </citation>
    <scope>NUCLEOTIDE SEQUENCE [LARGE SCALE GENOMIC DNA]</scope>
    <source>
        <strain evidence="1 2">ATCC 31245</strain>
    </source>
</reference>
<dbReference type="Gene3D" id="1.25.40.20">
    <property type="entry name" value="Ankyrin repeat-containing domain"/>
    <property type="match status" value="1"/>
</dbReference>
<sequence length="124" mass="13792">MTENPWTPAHQAVESSDHAELTRLLDEGADVNEVCWGMTLLEHAVDLEGDSALKSGTPIDSRLTVILLAYGADPIPQPPGRMSAMDLADFYGHDTAYRLIDRMTAAAASRPRSRLWSWRRSRKD</sequence>
<organism evidence="1 2">
    <name type="scientific">Streptomyces roseus</name>
    <dbReference type="NCBI Taxonomy" id="66430"/>
    <lineage>
        <taxon>Bacteria</taxon>
        <taxon>Bacillati</taxon>
        <taxon>Actinomycetota</taxon>
        <taxon>Actinomycetes</taxon>
        <taxon>Kitasatosporales</taxon>
        <taxon>Streptomycetaceae</taxon>
        <taxon>Streptomyces</taxon>
    </lineage>
</organism>
<evidence type="ECO:0000313" key="1">
    <source>
        <dbReference type="EMBL" id="KMO95692.1"/>
    </source>
</evidence>
<keyword evidence="2" id="KW-1185">Reference proteome</keyword>
<proteinExistence type="predicted"/>
<dbReference type="InterPro" id="IPR036770">
    <property type="entry name" value="Ankyrin_rpt-contain_sf"/>
</dbReference>
<accession>A0A0J6XN62</accession>
<dbReference type="STRING" id="66430.ACS04_22295"/>
<gene>
    <name evidence="1" type="ORF">ACS04_22295</name>
</gene>
<dbReference type="PATRIC" id="fig|66430.4.peg.7355"/>
<dbReference type="AlphaFoldDB" id="A0A0J6XN62"/>